<protein>
    <submittedName>
        <fullName evidence="2">Uncharacterized protein</fullName>
    </submittedName>
</protein>
<keyword evidence="3" id="KW-1185">Reference proteome</keyword>
<dbReference type="AlphaFoldDB" id="A0ABD3HN21"/>
<gene>
    <name evidence="2" type="ORF">R1sor_005400</name>
</gene>
<evidence type="ECO:0000313" key="2">
    <source>
        <dbReference type="EMBL" id="KAL3691749.1"/>
    </source>
</evidence>
<evidence type="ECO:0000256" key="1">
    <source>
        <dbReference type="SAM" id="MobiDB-lite"/>
    </source>
</evidence>
<accession>A0ABD3HN21</accession>
<organism evidence="2 3">
    <name type="scientific">Riccia sorocarpa</name>
    <dbReference type="NCBI Taxonomy" id="122646"/>
    <lineage>
        <taxon>Eukaryota</taxon>
        <taxon>Viridiplantae</taxon>
        <taxon>Streptophyta</taxon>
        <taxon>Embryophyta</taxon>
        <taxon>Marchantiophyta</taxon>
        <taxon>Marchantiopsida</taxon>
        <taxon>Marchantiidae</taxon>
        <taxon>Marchantiales</taxon>
        <taxon>Ricciaceae</taxon>
        <taxon>Riccia</taxon>
    </lineage>
</organism>
<comment type="caution">
    <text evidence="2">The sequence shown here is derived from an EMBL/GenBank/DDBJ whole genome shotgun (WGS) entry which is preliminary data.</text>
</comment>
<name>A0ABD3HN21_9MARC</name>
<dbReference type="Proteomes" id="UP001633002">
    <property type="component" value="Unassembled WGS sequence"/>
</dbReference>
<dbReference type="EMBL" id="JBJQOH010000003">
    <property type="protein sequence ID" value="KAL3691749.1"/>
    <property type="molecule type" value="Genomic_DNA"/>
</dbReference>
<reference evidence="2 3" key="1">
    <citation type="submission" date="2024-09" db="EMBL/GenBank/DDBJ databases">
        <title>Chromosome-scale assembly of Riccia sorocarpa.</title>
        <authorList>
            <person name="Paukszto L."/>
        </authorList>
    </citation>
    <scope>NUCLEOTIDE SEQUENCE [LARGE SCALE GENOMIC DNA]</scope>
    <source>
        <strain evidence="2">LP-2024</strain>
        <tissue evidence="2">Aerial parts of the thallus</tissue>
    </source>
</reference>
<evidence type="ECO:0000313" key="3">
    <source>
        <dbReference type="Proteomes" id="UP001633002"/>
    </source>
</evidence>
<feature type="region of interest" description="Disordered" evidence="1">
    <location>
        <begin position="197"/>
        <end position="225"/>
    </location>
</feature>
<sequence length="266" mass="30276">MSTLQEMSSVTMAYESWPTPADLNLEAEFHNEPNCGWVIDYFKKIRSDSEILLRISYQDKDGKEKAKDLGTVCLARPNDAGLEVWYEVLRNKQIRKKIMPMQTLEIDDLVAKGEGGLQDVAPDLSENYMLADGICELRFTLLRDQKSKSCMWWFLQKCYQHEIDVKDLGKVPVSVIFKKTDKAFNFETYMESKGMKVKAADTGEATDSQLESSKKKKSKKSLDSTKKTLDVEKTKKTKTKSVNTSSDVEAIKKTDYVQETMSSGQI</sequence>
<proteinExistence type="predicted"/>